<feature type="chain" id="PRO_5046917040" description="Lipoprotein" evidence="1">
    <location>
        <begin position="21"/>
        <end position="196"/>
    </location>
</feature>
<evidence type="ECO:0000256" key="1">
    <source>
        <dbReference type="SAM" id="SignalP"/>
    </source>
</evidence>
<evidence type="ECO:0000313" key="3">
    <source>
        <dbReference type="Proteomes" id="UP000682802"/>
    </source>
</evidence>
<sequence>MKINKLVTLFLLFLFFGCKSQQNYKLSQVYFDPFDGTIKNGIPKEDSLINVKDLKVNVIGIGKVAVKDNNITDLRFGHWKEFDFEGRLISEGHYKIDMHYDCGIEPSLTYYYYRVGEWKYYKKNGELDYELEFKPLNHVVDTNCGDIEMKFGVIDKIPIKYLNKVTVDKVYELQKISYSEMTFTPLNRRIHIEYIY</sequence>
<evidence type="ECO:0000313" key="2">
    <source>
        <dbReference type="EMBL" id="QWG09941.1"/>
    </source>
</evidence>
<keyword evidence="3" id="KW-1185">Reference proteome</keyword>
<dbReference type="RefSeq" id="WP_144076597.1">
    <property type="nucleotide sequence ID" value="NZ_CP076129.1"/>
</dbReference>
<dbReference type="PROSITE" id="PS51257">
    <property type="entry name" value="PROKAR_LIPOPROTEIN"/>
    <property type="match status" value="1"/>
</dbReference>
<reference evidence="2 3" key="1">
    <citation type="submission" date="2021-05" db="EMBL/GenBank/DDBJ databases">
        <title>Comparative genomic studies on the polysaccharide-degrading batcterial strains of the Flammeovirga genus.</title>
        <authorList>
            <person name="Zewei F."/>
            <person name="Zheng Z."/>
            <person name="Yu L."/>
            <person name="Ruyue G."/>
            <person name="Yanhong M."/>
            <person name="Yuanyuan C."/>
            <person name="Jingyan G."/>
            <person name="Wenjun H."/>
        </authorList>
    </citation>
    <scope>NUCLEOTIDE SEQUENCE [LARGE SCALE GENOMIC DNA]</scope>
    <source>
        <strain evidence="2 3">YS10</strain>
    </source>
</reference>
<name>A0ABX8H277_9BACT</name>
<protein>
    <recommendedName>
        <fullName evidence="4">Lipoprotein</fullName>
    </recommendedName>
</protein>
<accession>A0ABX8H277</accession>
<gene>
    <name evidence="2" type="ORF">KM029_19865</name>
</gene>
<organism evidence="2 3">
    <name type="scientific">Flammeovirga kamogawensis</name>
    <dbReference type="NCBI Taxonomy" id="373891"/>
    <lineage>
        <taxon>Bacteria</taxon>
        <taxon>Pseudomonadati</taxon>
        <taxon>Bacteroidota</taxon>
        <taxon>Cytophagia</taxon>
        <taxon>Cytophagales</taxon>
        <taxon>Flammeovirgaceae</taxon>
        <taxon>Flammeovirga</taxon>
    </lineage>
</organism>
<feature type="signal peptide" evidence="1">
    <location>
        <begin position="1"/>
        <end position="20"/>
    </location>
</feature>
<keyword evidence="1" id="KW-0732">Signal</keyword>
<proteinExistence type="predicted"/>
<evidence type="ECO:0008006" key="4">
    <source>
        <dbReference type="Google" id="ProtNLM"/>
    </source>
</evidence>
<dbReference type="EMBL" id="CP076129">
    <property type="protein sequence ID" value="QWG09941.1"/>
    <property type="molecule type" value="Genomic_DNA"/>
</dbReference>
<dbReference type="Proteomes" id="UP000682802">
    <property type="component" value="Chromosome 2"/>
</dbReference>